<feature type="chain" id="PRO_5001830550" evidence="1">
    <location>
        <begin position="19"/>
        <end position="42"/>
    </location>
</feature>
<evidence type="ECO:0000313" key="3">
    <source>
        <dbReference type="Proteomes" id="UP000054359"/>
    </source>
</evidence>
<evidence type="ECO:0000256" key="1">
    <source>
        <dbReference type="SAM" id="SignalP"/>
    </source>
</evidence>
<dbReference type="EMBL" id="KK119706">
    <property type="protein sequence ID" value="KFM76459.1"/>
    <property type="molecule type" value="Genomic_DNA"/>
</dbReference>
<name>A0A087UGH0_STEMI</name>
<protein>
    <submittedName>
        <fullName evidence="2">Uncharacterized protein</fullName>
    </submittedName>
</protein>
<organism evidence="2 3">
    <name type="scientific">Stegodyphus mimosarum</name>
    <name type="common">African social velvet spider</name>
    <dbReference type="NCBI Taxonomy" id="407821"/>
    <lineage>
        <taxon>Eukaryota</taxon>
        <taxon>Metazoa</taxon>
        <taxon>Ecdysozoa</taxon>
        <taxon>Arthropoda</taxon>
        <taxon>Chelicerata</taxon>
        <taxon>Arachnida</taxon>
        <taxon>Araneae</taxon>
        <taxon>Araneomorphae</taxon>
        <taxon>Entelegynae</taxon>
        <taxon>Eresoidea</taxon>
        <taxon>Eresidae</taxon>
        <taxon>Stegodyphus</taxon>
    </lineage>
</organism>
<dbReference type="AlphaFoldDB" id="A0A087UGH0"/>
<keyword evidence="1" id="KW-0732">Signal</keyword>
<dbReference type="Proteomes" id="UP000054359">
    <property type="component" value="Unassembled WGS sequence"/>
</dbReference>
<gene>
    <name evidence="2" type="ORF">X975_07747</name>
</gene>
<feature type="non-terminal residue" evidence="2">
    <location>
        <position position="42"/>
    </location>
</feature>
<reference evidence="2 3" key="1">
    <citation type="submission" date="2013-11" db="EMBL/GenBank/DDBJ databases">
        <title>Genome sequencing of Stegodyphus mimosarum.</title>
        <authorList>
            <person name="Bechsgaard J."/>
        </authorList>
    </citation>
    <scope>NUCLEOTIDE SEQUENCE [LARGE SCALE GENOMIC DNA]</scope>
</reference>
<accession>A0A087UGH0</accession>
<proteinExistence type="predicted"/>
<keyword evidence="3" id="KW-1185">Reference proteome</keyword>
<evidence type="ECO:0000313" key="2">
    <source>
        <dbReference type="EMBL" id="KFM76459.1"/>
    </source>
</evidence>
<sequence>MTNFFLSFFLPFLAISKSLRTRHLFPKSVDQAIIHPTPIYYL</sequence>
<feature type="signal peptide" evidence="1">
    <location>
        <begin position="1"/>
        <end position="18"/>
    </location>
</feature>